<protein>
    <submittedName>
        <fullName evidence="1 2">Uncharacterized protein</fullName>
    </submittedName>
</protein>
<organism evidence="1">
    <name type="scientific">Brachypodium distachyon</name>
    <name type="common">Purple false brome</name>
    <name type="synonym">Trachynia distachya</name>
    <dbReference type="NCBI Taxonomy" id="15368"/>
    <lineage>
        <taxon>Eukaryota</taxon>
        <taxon>Viridiplantae</taxon>
        <taxon>Streptophyta</taxon>
        <taxon>Embryophyta</taxon>
        <taxon>Tracheophyta</taxon>
        <taxon>Spermatophyta</taxon>
        <taxon>Magnoliopsida</taxon>
        <taxon>Liliopsida</taxon>
        <taxon>Poales</taxon>
        <taxon>Poaceae</taxon>
        <taxon>BOP clade</taxon>
        <taxon>Pooideae</taxon>
        <taxon>Stipodae</taxon>
        <taxon>Brachypodieae</taxon>
        <taxon>Brachypodium</taxon>
    </lineage>
</organism>
<dbReference type="EMBL" id="CM000881">
    <property type="protein sequence ID" value="PNT71099.1"/>
    <property type="molecule type" value="Genomic_DNA"/>
</dbReference>
<dbReference type="InParanoid" id="A0A2K2DA00"/>
<dbReference type="Proteomes" id="UP000008810">
    <property type="component" value="Chromosome 2"/>
</dbReference>
<name>A0A2K2DA00_BRADI</name>
<accession>A0A2K2DA00</accession>
<reference evidence="1" key="2">
    <citation type="submission" date="2017-06" db="EMBL/GenBank/DDBJ databases">
        <title>WGS assembly of Brachypodium distachyon.</title>
        <authorList>
            <consortium name="The International Brachypodium Initiative"/>
            <person name="Lucas S."/>
            <person name="Harmon-Smith M."/>
            <person name="Lail K."/>
            <person name="Tice H."/>
            <person name="Grimwood J."/>
            <person name="Bruce D."/>
            <person name="Barry K."/>
            <person name="Shu S."/>
            <person name="Lindquist E."/>
            <person name="Wang M."/>
            <person name="Pitluck S."/>
            <person name="Vogel J.P."/>
            <person name="Garvin D.F."/>
            <person name="Mockler T.C."/>
            <person name="Schmutz J."/>
            <person name="Rokhsar D."/>
            <person name="Bevan M.W."/>
        </authorList>
    </citation>
    <scope>NUCLEOTIDE SEQUENCE</scope>
    <source>
        <strain evidence="1">Bd21</strain>
    </source>
</reference>
<dbReference type="AlphaFoldDB" id="A0A2K2DA00"/>
<dbReference type="Gramene" id="PNT71099">
    <property type="protein sequence ID" value="PNT71099"/>
    <property type="gene ID" value="BRADI_2g23134v3"/>
</dbReference>
<gene>
    <name evidence="1" type="ORF">BRADI_2g23134v3</name>
</gene>
<dbReference type="EnsemblPlants" id="PNT71099">
    <property type="protein sequence ID" value="PNT71099"/>
    <property type="gene ID" value="BRADI_2g23134v3"/>
</dbReference>
<reference evidence="2" key="3">
    <citation type="submission" date="2018-08" db="UniProtKB">
        <authorList>
            <consortium name="EnsemblPlants"/>
        </authorList>
    </citation>
    <scope>IDENTIFICATION</scope>
    <source>
        <strain evidence="2">cv. Bd21</strain>
    </source>
</reference>
<evidence type="ECO:0000313" key="1">
    <source>
        <dbReference type="EMBL" id="PNT71099.1"/>
    </source>
</evidence>
<sequence length="106" mass="11839">MQSLVGLLQLVMELLHKALDSSIYRGEDTGLQVGALLDEGLRHGAIAAWMDSKISCASGVRAAMISARRDLVLHQHYMGEEKEGLLTWRQVGPDRWTYHVSYGLRC</sequence>
<evidence type="ECO:0000313" key="3">
    <source>
        <dbReference type="Proteomes" id="UP000008810"/>
    </source>
</evidence>
<evidence type="ECO:0000313" key="2">
    <source>
        <dbReference type="EnsemblPlants" id="PNT71099"/>
    </source>
</evidence>
<proteinExistence type="predicted"/>
<reference evidence="1 2" key="1">
    <citation type="journal article" date="2010" name="Nature">
        <title>Genome sequencing and analysis of the model grass Brachypodium distachyon.</title>
        <authorList>
            <consortium name="International Brachypodium Initiative"/>
        </authorList>
    </citation>
    <scope>NUCLEOTIDE SEQUENCE [LARGE SCALE GENOMIC DNA]</scope>
    <source>
        <strain evidence="1 2">Bd21</strain>
    </source>
</reference>
<keyword evidence="3" id="KW-1185">Reference proteome</keyword>